<gene>
    <name evidence="2" type="ORF">EDC25_101320</name>
</gene>
<feature type="signal peptide" evidence="1">
    <location>
        <begin position="1"/>
        <end position="24"/>
    </location>
</feature>
<accession>A0A4R3LM69</accession>
<dbReference type="EMBL" id="SMAF01000001">
    <property type="protein sequence ID" value="TCT01450.1"/>
    <property type="molecule type" value="Genomic_DNA"/>
</dbReference>
<evidence type="ECO:0008006" key="4">
    <source>
        <dbReference type="Google" id="ProtNLM"/>
    </source>
</evidence>
<feature type="chain" id="PRO_5020973072" description="Group 4 capsule polysaccharide lipoprotein GfcB/YjbF" evidence="1">
    <location>
        <begin position="25"/>
        <end position="178"/>
    </location>
</feature>
<evidence type="ECO:0000313" key="2">
    <source>
        <dbReference type="EMBL" id="TCT01450.1"/>
    </source>
</evidence>
<comment type="caution">
    <text evidence="2">The sequence shown here is derived from an EMBL/GenBank/DDBJ whole genome shotgun (WGS) entry which is preliminary data.</text>
</comment>
<proteinExistence type="predicted"/>
<dbReference type="RefSeq" id="WP_132577173.1">
    <property type="nucleotide sequence ID" value="NZ_JBHLWF010000003.1"/>
</dbReference>
<dbReference type="AlphaFoldDB" id="A0A4R3LM69"/>
<keyword evidence="1" id="KW-0732">Signal</keyword>
<evidence type="ECO:0000313" key="3">
    <source>
        <dbReference type="Proteomes" id="UP000294599"/>
    </source>
</evidence>
<organism evidence="2 3">
    <name type="scientific">Pseudofulvimonas gallinarii</name>
    <dbReference type="NCBI Taxonomy" id="634155"/>
    <lineage>
        <taxon>Bacteria</taxon>
        <taxon>Pseudomonadati</taxon>
        <taxon>Pseudomonadota</taxon>
        <taxon>Gammaproteobacteria</taxon>
        <taxon>Lysobacterales</taxon>
        <taxon>Rhodanobacteraceae</taxon>
        <taxon>Pseudofulvimonas</taxon>
    </lineage>
</organism>
<sequence>MTTLRSVVTALCGLAVLLPGPGHAGDATVDASVTLDGKVIALAHGRAYSTGLPFILIYLAEKPLDGFRYGSGGNLSTWAGGDYGTVLRLAPMIHPDDLDAEVQRYLIPEAAAGEDDRVELRTPSIADWQEQWLAQTGIRIDAFESRDGVVHGRLSWAGEGPVSAWSATFRLSLEKGAP</sequence>
<name>A0A4R3LM69_9GAMM</name>
<evidence type="ECO:0000256" key="1">
    <source>
        <dbReference type="SAM" id="SignalP"/>
    </source>
</evidence>
<protein>
    <recommendedName>
        <fullName evidence="4">Group 4 capsule polysaccharide lipoprotein GfcB/YjbF</fullName>
    </recommendedName>
</protein>
<dbReference type="Proteomes" id="UP000294599">
    <property type="component" value="Unassembled WGS sequence"/>
</dbReference>
<keyword evidence="3" id="KW-1185">Reference proteome</keyword>
<reference evidence="2 3" key="1">
    <citation type="submission" date="2019-03" db="EMBL/GenBank/DDBJ databases">
        <title>Genomic Encyclopedia of Type Strains, Phase IV (KMG-IV): sequencing the most valuable type-strain genomes for metagenomic binning, comparative biology and taxonomic classification.</title>
        <authorList>
            <person name="Goeker M."/>
        </authorList>
    </citation>
    <scope>NUCLEOTIDE SEQUENCE [LARGE SCALE GENOMIC DNA]</scope>
    <source>
        <strain evidence="2 3">DSM 21944</strain>
    </source>
</reference>